<dbReference type="GeneTree" id="ENSGT00900000143158"/>
<dbReference type="AlphaFoldDB" id="A0A8C7BKS9"/>
<feature type="region of interest" description="Disordered" evidence="1">
    <location>
        <begin position="166"/>
        <end position="201"/>
    </location>
</feature>
<dbReference type="Ensembl" id="ENSNVIT00000023538.1">
    <property type="protein sequence ID" value="ENSNVIP00000020205.1"/>
    <property type="gene ID" value="ENSNVIG00000015839.1"/>
</dbReference>
<evidence type="ECO:0000313" key="2">
    <source>
        <dbReference type="Ensembl" id="ENSNVIP00000020205.1"/>
    </source>
</evidence>
<reference evidence="2" key="1">
    <citation type="submission" date="2025-08" db="UniProtKB">
        <authorList>
            <consortium name="Ensembl"/>
        </authorList>
    </citation>
    <scope>IDENTIFICATION</scope>
</reference>
<protein>
    <submittedName>
        <fullName evidence="2">Uncharacterized protein</fullName>
    </submittedName>
</protein>
<feature type="compositionally biased region" description="Basic and acidic residues" evidence="1">
    <location>
        <begin position="114"/>
        <end position="139"/>
    </location>
</feature>
<feature type="region of interest" description="Disordered" evidence="1">
    <location>
        <begin position="40"/>
        <end position="61"/>
    </location>
</feature>
<organism evidence="2 3">
    <name type="scientific">Neovison vison</name>
    <name type="common">American mink</name>
    <name type="synonym">Mustela vison</name>
    <dbReference type="NCBI Taxonomy" id="452646"/>
    <lineage>
        <taxon>Eukaryota</taxon>
        <taxon>Metazoa</taxon>
        <taxon>Chordata</taxon>
        <taxon>Craniata</taxon>
        <taxon>Vertebrata</taxon>
        <taxon>Euteleostomi</taxon>
        <taxon>Mammalia</taxon>
        <taxon>Eutheria</taxon>
        <taxon>Laurasiatheria</taxon>
        <taxon>Carnivora</taxon>
        <taxon>Caniformia</taxon>
        <taxon>Musteloidea</taxon>
        <taxon>Mustelidae</taxon>
        <taxon>Mustelinae</taxon>
        <taxon>Neogale</taxon>
    </lineage>
</organism>
<reference evidence="2" key="2">
    <citation type="submission" date="2025-09" db="UniProtKB">
        <authorList>
            <consortium name="Ensembl"/>
        </authorList>
    </citation>
    <scope>IDENTIFICATION</scope>
</reference>
<dbReference type="Proteomes" id="UP000694425">
    <property type="component" value="Unplaced"/>
</dbReference>
<evidence type="ECO:0000313" key="3">
    <source>
        <dbReference type="Proteomes" id="UP000694425"/>
    </source>
</evidence>
<name>A0A8C7BKS9_NEOVI</name>
<accession>A0A8C7BKS9</accession>
<sequence length="201" mass="20980">MSRGGRGGPGAGCGLLLARGTASPGLRRWLGSPRLLCAGRPPSQSVRGPPGAPPAGLGPLRGRQARDWRVLLSEQTVHLGCSRCGVTAPGAPQPVRVPASQLVSFHRVPLSMAHAHEESQGEGQEARDPTAGRRDGARWDGARTADLHRAYLLPLASGTPGCVTKAAASKVSRRPGEVLRLARQSRAPRTAPDSFASRPGH</sequence>
<proteinExistence type="predicted"/>
<evidence type="ECO:0000256" key="1">
    <source>
        <dbReference type="SAM" id="MobiDB-lite"/>
    </source>
</evidence>
<keyword evidence="3" id="KW-1185">Reference proteome</keyword>
<feature type="region of interest" description="Disordered" evidence="1">
    <location>
        <begin position="113"/>
        <end position="139"/>
    </location>
</feature>